<dbReference type="EMBL" id="JACHJH010000003">
    <property type="protein sequence ID" value="MBB4893721.1"/>
    <property type="molecule type" value="Genomic_DNA"/>
</dbReference>
<gene>
    <name evidence="1" type="ORF">FHS39_002752</name>
</gene>
<name>A0A7W7PK10_9ACTN</name>
<evidence type="ECO:0000313" key="1">
    <source>
        <dbReference type="EMBL" id="MBB4893721.1"/>
    </source>
</evidence>
<reference evidence="1 2" key="1">
    <citation type="submission" date="2020-08" db="EMBL/GenBank/DDBJ databases">
        <title>Genomic Encyclopedia of Type Strains, Phase III (KMG-III): the genomes of soil and plant-associated and newly described type strains.</title>
        <authorList>
            <person name="Whitman W."/>
        </authorList>
    </citation>
    <scope>NUCLEOTIDE SEQUENCE [LARGE SCALE GENOMIC DNA]</scope>
    <source>
        <strain evidence="1 2">CECT 3266</strain>
    </source>
</reference>
<accession>A0A7W7PK10</accession>
<keyword evidence="2" id="KW-1185">Reference proteome</keyword>
<dbReference type="RefSeq" id="WP_184349572.1">
    <property type="nucleotide sequence ID" value="NZ_JACHJH010000003.1"/>
</dbReference>
<proteinExistence type="predicted"/>
<protein>
    <submittedName>
        <fullName evidence="1">Uncharacterized protein</fullName>
    </submittedName>
</protein>
<sequence length="48" mass="4952">MQTDERWMTRRSATDPPAIGTVAAWGDDTYGQTAVPAGSTDVVAVAAG</sequence>
<evidence type="ECO:0000313" key="2">
    <source>
        <dbReference type="Proteomes" id="UP000556084"/>
    </source>
</evidence>
<dbReference type="Proteomes" id="UP000556084">
    <property type="component" value="Unassembled WGS sequence"/>
</dbReference>
<organism evidence="1 2">
    <name type="scientific">Streptomyces olivoverticillatus</name>
    <dbReference type="NCBI Taxonomy" id="66427"/>
    <lineage>
        <taxon>Bacteria</taxon>
        <taxon>Bacillati</taxon>
        <taxon>Actinomycetota</taxon>
        <taxon>Actinomycetes</taxon>
        <taxon>Kitasatosporales</taxon>
        <taxon>Streptomycetaceae</taxon>
        <taxon>Streptomyces</taxon>
    </lineage>
</organism>
<dbReference type="AlphaFoldDB" id="A0A7W7PK10"/>
<comment type="caution">
    <text evidence="1">The sequence shown here is derived from an EMBL/GenBank/DDBJ whole genome shotgun (WGS) entry which is preliminary data.</text>
</comment>